<protein>
    <submittedName>
        <fullName evidence="2">D-alanyl-D-alanine carboxypeptidase. DD-peptidase. DD-transpeptidase</fullName>
        <ecNumber evidence="2">3.4.16.4</ecNumber>
    </submittedName>
</protein>
<dbReference type="GO" id="GO:0009002">
    <property type="term" value="F:serine-type D-Ala-D-Ala carboxypeptidase activity"/>
    <property type="evidence" value="ECO:0007669"/>
    <property type="project" value="UniProtKB-EC"/>
</dbReference>
<proteinExistence type="predicted"/>
<sequence length="368" mass="41741">MRKIIHVLCIFVLFLIHHCVYAEFTQSWLDNQVQLFVKDKPVKAMIYGLWVDGKPISTNAIGQSMTNVPVTDDMHFRIGGITETMLTTVLMQLVEQKKLQLDDNIAQWYPNLPNAASVTLKMLANGTSGYPDYVYNKKFVDAVINHPFKNWSDKELLDYALMQKPLFKPGTNQHYSHTDYVLLGSILSKVSNKSVNELFEEAIFNKLAMNNTRFERTANMPYPVLHSFSQDRHIYEDSTFWDPSWTSTSGATVSTIQDLGLWANAWMKGSLLSEQSTQQLRAPETVGKGQNTSALYFAMGFGVVNHWLIQNPRFGGYSGIFSVLPEKNIVFIAFNTLKPAGESNINFSMALWQKLAAKLAPEYPQPFK</sequence>
<dbReference type="Proteomes" id="UP000032430">
    <property type="component" value="Chromosome I"/>
</dbReference>
<name>A0A098G2P9_9GAMM</name>
<dbReference type="InterPro" id="IPR050491">
    <property type="entry name" value="AmpC-like"/>
</dbReference>
<evidence type="ECO:0000259" key="1">
    <source>
        <dbReference type="Pfam" id="PF00144"/>
    </source>
</evidence>
<dbReference type="Gene3D" id="3.40.710.10">
    <property type="entry name" value="DD-peptidase/beta-lactamase superfamily"/>
    <property type="match status" value="1"/>
</dbReference>
<dbReference type="EC" id="3.4.16.4" evidence="2"/>
<dbReference type="SUPFAM" id="SSF56601">
    <property type="entry name" value="beta-lactamase/transpeptidase-like"/>
    <property type="match status" value="1"/>
</dbReference>
<dbReference type="AlphaFoldDB" id="A0A098G2P9"/>
<dbReference type="OrthoDB" id="9799367at2"/>
<dbReference type="STRING" id="1212491.LFA_0817"/>
<evidence type="ECO:0000313" key="3">
    <source>
        <dbReference type="Proteomes" id="UP000032430"/>
    </source>
</evidence>
<dbReference type="EMBL" id="LN614827">
    <property type="protein sequence ID" value="CEG56264.1"/>
    <property type="molecule type" value="Genomic_DNA"/>
</dbReference>
<dbReference type="InterPro" id="IPR001466">
    <property type="entry name" value="Beta-lactam-related"/>
</dbReference>
<organism evidence="2 3">
    <name type="scientific">Legionella fallonii LLAP-10</name>
    <dbReference type="NCBI Taxonomy" id="1212491"/>
    <lineage>
        <taxon>Bacteria</taxon>
        <taxon>Pseudomonadati</taxon>
        <taxon>Pseudomonadota</taxon>
        <taxon>Gammaproteobacteria</taxon>
        <taxon>Legionellales</taxon>
        <taxon>Legionellaceae</taxon>
        <taxon>Legionella</taxon>
    </lineage>
</organism>
<keyword evidence="2" id="KW-0378">Hydrolase</keyword>
<gene>
    <name evidence="2" type="ORF">LFA_0817</name>
</gene>
<feature type="domain" description="Beta-lactamase-related" evidence="1">
    <location>
        <begin position="34"/>
        <end position="339"/>
    </location>
</feature>
<keyword evidence="2" id="KW-0121">Carboxypeptidase</keyword>
<reference evidence="3" key="1">
    <citation type="submission" date="2014-09" db="EMBL/GenBank/DDBJ databases">
        <authorList>
            <person name="Gomez-Valero L."/>
        </authorList>
    </citation>
    <scope>NUCLEOTIDE SEQUENCE [LARGE SCALE GENOMIC DNA]</scope>
    <source>
        <strain evidence="3">ATCC700992</strain>
    </source>
</reference>
<dbReference type="RefSeq" id="WP_052673843.1">
    <property type="nucleotide sequence ID" value="NZ_LN614827.1"/>
</dbReference>
<dbReference type="InterPro" id="IPR012338">
    <property type="entry name" value="Beta-lactam/transpept-like"/>
</dbReference>
<dbReference type="PANTHER" id="PTHR46825">
    <property type="entry name" value="D-ALANYL-D-ALANINE-CARBOXYPEPTIDASE/ENDOPEPTIDASE AMPH"/>
    <property type="match status" value="1"/>
</dbReference>
<dbReference type="KEGG" id="lfa:LFA_0817"/>
<keyword evidence="3" id="KW-1185">Reference proteome</keyword>
<dbReference type="PANTHER" id="PTHR46825:SF7">
    <property type="entry name" value="D-ALANYL-D-ALANINE CARBOXYPEPTIDASE"/>
    <property type="match status" value="1"/>
</dbReference>
<keyword evidence="2" id="KW-0645">Protease</keyword>
<dbReference type="Pfam" id="PF00144">
    <property type="entry name" value="Beta-lactamase"/>
    <property type="match status" value="1"/>
</dbReference>
<accession>A0A098G2P9</accession>
<evidence type="ECO:0000313" key="2">
    <source>
        <dbReference type="EMBL" id="CEG56264.1"/>
    </source>
</evidence>
<dbReference type="HOGENOM" id="CLU_020027_2_1_6"/>